<feature type="binding site" evidence="15">
    <location>
        <position position="703"/>
    </location>
    <ligand>
        <name>Zn(2+)</name>
        <dbReference type="ChEBI" id="CHEBI:29105"/>
        <label>1</label>
    </ligand>
</feature>
<dbReference type="InterPro" id="IPR004911">
    <property type="entry name" value="Interferon-induced_GILT"/>
</dbReference>
<evidence type="ECO:0000256" key="19">
    <source>
        <dbReference type="SAM" id="SignalP"/>
    </source>
</evidence>
<dbReference type="InterPro" id="IPR023088">
    <property type="entry name" value="PDEase"/>
</dbReference>
<evidence type="ECO:0000256" key="5">
    <source>
        <dbReference type="ARBA" id="ARBA00022525"/>
    </source>
</evidence>
<feature type="compositionally biased region" description="Basic and acidic residues" evidence="18">
    <location>
        <begin position="1005"/>
        <end position="1021"/>
    </location>
</feature>
<evidence type="ECO:0000256" key="10">
    <source>
        <dbReference type="ARBA" id="ARBA00023157"/>
    </source>
</evidence>
<keyword evidence="10 17" id="KW-1015">Disulfide bond</keyword>
<dbReference type="Proteomes" id="UP000246464">
    <property type="component" value="Chromosome 7"/>
</dbReference>
<feature type="binding site" evidence="14">
    <location>
        <position position="820"/>
    </location>
    <ligand>
        <name>AMP</name>
        <dbReference type="ChEBI" id="CHEBI:456215"/>
    </ligand>
</feature>
<feature type="binding site" evidence="14">
    <location>
        <position position="871"/>
    </location>
    <ligand>
        <name>AMP</name>
        <dbReference type="ChEBI" id="CHEBI:456215"/>
    </ligand>
</feature>
<comment type="similarity">
    <text evidence="3">Belongs to the cyclic nucleotide phosphodiesterase family. PDE4 subfamily.</text>
</comment>
<feature type="active site" description="Proton donor" evidence="13">
    <location>
        <position position="662"/>
    </location>
</feature>
<feature type="binding site" evidence="14">
    <location>
        <begin position="662"/>
        <end position="666"/>
    </location>
    <ligand>
        <name>AMP</name>
        <dbReference type="ChEBI" id="CHEBI:456215"/>
    </ligand>
</feature>
<proteinExistence type="inferred from homology"/>
<feature type="region of interest" description="Disordered" evidence="18">
    <location>
        <begin position="953"/>
        <end position="972"/>
    </location>
</feature>
<dbReference type="FunFam" id="1.10.1300.10:FF:000001">
    <property type="entry name" value="Phosphodiesterase"/>
    <property type="match status" value="1"/>
</dbReference>
<evidence type="ECO:0000256" key="17">
    <source>
        <dbReference type="RuleBase" id="RU369109"/>
    </source>
</evidence>
<evidence type="ECO:0000256" key="13">
    <source>
        <dbReference type="PIRSR" id="PIRSR623088-1"/>
    </source>
</evidence>
<feature type="binding site" evidence="15">
    <location>
        <position position="702"/>
    </location>
    <ligand>
        <name>Zn(2+)</name>
        <dbReference type="ChEBI" id="CHEBI:29105"/>
        <label>1</label>
    </ligand>
</feature>
<accession>A0A2U9BKS3</accession>
<feature type="chain" id="PRO_5016022064" description="Multifunctional fusion protein" evidence="19">
    <location>
        <begin position="21"/>
        <end position="1060"/>
    </location>
</feature>
<feature type="binding site" evidence="15">
    <location>
        <position position="666"/>
    </location>
    <ligand>
        <name>Zn(2+)</name>
        <dbReference type="ChEBI" id="CHEBI:29105"/>
        <label>1</label>
    </ligand>
</feature>
<feature type="compositionally biased region" description="Acidic residues" evidence="18">
    <location>
        <begin position="953"/>
        <end position="969"/>
    </location>
</feature>
<evidence type="ECO:0000256" key="6">
    <source>
        <dbReference type="ARBA" id="ARBA00022723"/>
    </source>
</evidence>
<evidence type="ECO:0000259" key="20">
    <source>
        <dbReference type="PROSITE" id="PS51110"/>
    </source>
</evidence>
<dbReference type="GO" id="GO:0002376">
    <property type="term" value="P:immune system process"/>
    <property type="evidence" value="ECO:0007669"/>
    <property type="project" value="UniProtKB-KW"/>
</dbReference>
<dbReference type="Pfam" id="PF00233">
    <property type="entry name" value="PDEase_I"/>
    <property type="match status" value="1"/>
</dbReference>
<dbReference type="EC" id="3.1.4.-" evidence="16"/>
<dbReference type="Pfam" id="PF18100">
    <property type="entry name" value="PDE4_UCR"/>
    <property type="match status" value="1"/>
</dbReference>
<organism evidence="22 23">
    <name type="scientific">Scophthalmus maximus</name>
    <name type="common">Turbot</name>
    <name type="synonym">Psetta maxima</name>
    <dbReference type="NCBI Taxonomy" id="52904"/>
    <lineage>
        <taxon>Eukaryota</taxon>
        <taxon>Metazoa</taxon>
        <taxon>Chordata</taxon>
        <taxon>Craniata</taxon>
        <taxon>Vertebrata</taxon>
        <taxon>Euteleostomi</taxon>
        <taxon>Actinopterygii</taxon>
        <taxon>Neopterygii</taxon>
        <taxon>Teleostei</taxon>
        <taxon>Neoteleostei</taxon>
        <taxon>Acanthomorphata</taxon>
        <taxon>Carangaria</taxon>
        <taxon>Pleuronectiformes</taxon>
        <taxon>Pleuronectoidei</taxon>
        <taxon>Scophthalmidae</taxon>
        <taxon>Scophthalmus</taxon>
    </lineage>
</organism>
<evidence type="ECO:0000256" key="12">
    <source>
        <dbReference type="ARBA" id="ARBA00033681"/>
    </source>
</evidence>
<gene>
    <name evidence="22" type="ORF">SMAX5B_006362</name>
</gene>
<reference evidence="22 23" key="1">
    <citation type="submission" date="2017-12" db="EMBL/GenBank/DDBJ databases">
        <title>Integrating genomic resources of turbot (Scophthalmus maximus) in depth evaluation of genetic and physical mapping variation across individuals.</title>
        <authorList>
            <person name="Martinez P."/>
        </authorList>
    </citation>
    <scope>NUCLEOTIDE SEQUENCE [LARGE SCALE GENOMIC DNA]</scope>
</reference>
<dbReference type="SUPFAM" id="SSF109604">
    <property type="entry name" value="HD-domain/PDEase-like"/>
    <property type="match status" value="1"/>
</dbReference>
<evidence type="ECO:0000256" key="18">
    <source>
        <dbReference type="SAM" id="MobiDB-lite"/>
    </source>
</evidence>
<keyword evidence="5 17" id="KW-0964">Secreted</keyword>
<evidence type="ECO:0000256" key="16">
    <source>
        <dbReference type="RuleBase" id="RU363067"/>
    </source>
</evidence>
<dbReference type="STRING" id="52904.ENSSMAP00000008337"/>
<dbReference type="GO" id="GO:0004115">
    <property type="term" value="F:3',5'-cyclic-AMP phosphodiesterase activity"/>
    <property type="evidence" value="ECO:0007669"/>
    <property type="project" value="UniProtKB-EC"/>
</dbReference>
<feature type="domain" description="PDEase" evidence="21">
    <location>
        <begin position="586"/>
        <end position="915"/>
    </location>
</feature>
<dbReference type="GO" id="GO:0005576">
    <property type="term" value="C:extracellular region"/>
    <property type="evidence" value="ECO:0007669"/>
    <property type="project" value="UniProtKB-SubCell"/>
</dbReference>
<comment type="catalytic activity">
    <reaction evidence="12">
        <text>3',5'-cyclic AMP + H2O = AMP + H(+)</text>
        <dbReference type="Rhea" id="RHEA:25277"/>
        <dbReference type="ChEBI" id="CHEBI:15377"/>
        <dbReference type="ChEBI" id="CHEBI:15378"/>
        <dbReference type="ChEBI" id="CHEBI:58165"/>
        <dbReference type="ChEBI" id="CHEBI:456215"/>
        <dbReference type="EC" id="3.1.4.53"/>
    </reaction>
    <physiologicalReaction direction="left-to-right" evidence="12">
        <dbReference type="Rhea" id="RHEA:25278"/>
    </physiologicalReaction>
</comment>
<feature type="binding site" evidence="14">
    <location>
        <position position="703"/>
    </location>
    <ligand>
        <name>AMP</name>
        <dbReference type="ChEBI" id="CHEBI:456215"/>
    </ligand>
</feature>
<dbReference type="InterPro" id="IPR036971">
    <property type="entry name" value="PDEase_catalytic_dom_sf"/>
</dbReference>
<dbReference type="GO" id="GO:0046872">
    <property type="term" value="F:metal ion binding"/>
    <property type="evidence" value="ECO:0007669"/>
    <property type="project" value="UniProtKB-KW"/>
</dbReference>
<feature type="region of interest" description="Disordered" evidence="18">
    <location>
        <begin position="540"/>
        <end position="584"/>
    </location>
</feature>
<dbReference type="Pfam" id="PF02199">
    <property type="entry name" value="SapA"/>
    <property type="match status" value="1"/>
</dbReference>
<dbReference type="InterPro" id="IPR040844">
    <property type="entry name" value="PDE4_UCR"/>
</dbReference>
<evidence type="ECO:0000256" key="4">
    <source>
        <dbReference type="ARBA" id="ARBA00011615"/>
    </source>
</evidence>
<dbReference type="InterPro" id="IPR023174">
    <property type="entry name" value="PDEase_CS"/>
</dbReference>
<dbReference type="EC" id="1.8.-.-" evidence="17"/>
<keyword evidence="17" id="KW-0560">Oxidoreductase</keyword>
<keyword evidence="6 15" id="KW-0479">Metal-binding</keyword>
<keyword evidence="17" id="KW-0458">Lysosome</keyword>
<dbReference type="GO" id="GO:0006198">
    <property type="term" value="P:cAMP catabolic process"/>
    <property type="evidence" value="ECO:0007669"/>
    <property type="project" value="UniProtKB-UniPathway"/>
</dbReference>
<dbReference type="GO" id="GO:0005764">
    <property type="term" value="C:lysosome"/>
    <property type="evidence" value="ECO:0007669"/>
    <property type="project" value="UniProtKB-SubCell"/>
</dbReference>
<evidence type="ECO:0000259" key="21">
    <source>
        <dbReference type="PROSITE" id="PS51845"/>
    </source>
</evidence>
<comment type="subcellular location">
    <subcellularLocation>
        <location evidence="17">Secreted</location>
    </subcellularLocation>
    <subcellularLocation>
        <location evidence="17">Lysosome</location>
    </subcellularLocation>
</comment>
<evidence type="ECO:0000256" key="14">
    <source>
        <dbReference type="PIRSR" id="PIRSR623088-2"/>
    </source>
</evidence>
<evidence type="ECO:0000256" key="7">
    <source>
        <dbReference type="ARBA" id="ARBA00022729"/>
    </source>
</evidence>
<evidence type="ECO:0000256" key="8">
    <source>
        <dbReference type="ARBA" id="ARBA00022801"/>
    </source>
</evidence>
<feature type="region of interest" description="Disordered" evidence="18">
    <location>
        <begin position="980"/>
        <end position="1042"/>
    </location>
</feature>
<dbReference type="PROSITE" id="PS51257">
    <property type="entry name" value="PROKAR_LIPOPROTEIN"/>
    <property type="match status" value="1"/>
</dbReference>
<dbReference type="PROSITE" id="PS51110">
    <property type="entry name" value="SAP_A"/>
    <property type="match status" value="1"/>
</dbReference>
<keyword evidence="11 17" id="KW-0325">Glycoprotein</keyword>
<dbReference type="GO" id="GO:0007165">
    <property type="term" value="P:signal transduction"/>
    <property type="evidence" value="ECO:0007669"/>
    <property type="project" value="InterPro"/>
</dbReference>
<comment type="pathway">
    <text evidence="1">Purine metabolism; 3',5'-cyclic AMP degradation; AMP from 3',5'-cyclic AMP: step 1/1.</text>
</comment>
<evidence type="ECO:0000256" key="1">
    <source>
        <dbReference type="ARBA" id="ARBA00004703"/>
    </source>
</evidence>
<evidence type="ECO:0000313" key="22">
    <source>
        <dbReference type="EMBL" id="AWP04289.1"/>
    </source>
</evidence>
<keyword evidence="8 16" id="KW-0378">Hydrolase</keyword>
<dbReference type="GO" id="GO:0016671">
    <property type="term" value="F:oxidoreductase activity, acting on a sulfur group of donors, disulfide as acceptor"/>
    <property type="evidence" value="ECO:0007669"/>
    <property type="project" value="UniProtKB-UniRule"/>
</dbReference>
<feature type="domain" description="Saposin A-type" evidence="20">
    <location>
        <begin position="16"/>
        <end position="56"/>
    </location>
</feature>
<dbReference type="EMBL" id="CP026249">
    <property type="protein sequence ID" value="AWP04289.1"/>
    <property type="molecule type" value="Genomic_DNA"/>
</dbReference>
<evidence type="ECO:0000256" key="2">
    <source>
        <dbReference type="ARBA" id="ARBA00005679"/>
    </source>
</evidence>
<keyword evidence="7 17" id="KW-0732">Signal</keyword>
<keyword evidence="17" id="KW-0676">Redox-active center</keyword>
<dbReference type="UniPathway" id="UPA00762">
    <property type="reaction ID" value="UER00747"/>
</dbReference>
<keyword evidence="17" id="KW-0391">Immunity</keyword>
<feature type="signal peptide" evidence="19">
    <location>
        <begin position="1"/>
        <end position="20"/>
    </location>
</feature>
<dbReference type="SMART" id="SM00471">
    <property type="entry name" value="HDc"/>
    <property type="match status" value="1"/>
</dbReference>
<feature type="region of interest" description="Disordered" evidence="18">
    <location>
        <begin position="392"/>
        <end position="415"/>
    </location>
</feature>
<dbReference type="PROSITE" id="PS51845">
    <property type="entry name" value="PDEASE_I_2"/>
    <property type="match status" value="1"/>
</dbReference>
<keyword evidence="23" id="KW-1185">Reference proteome</keyword>
<feature type="binding site" evidence="15">
    <location>
        <position position="703"/>
    </location>
    <ligand>
        <name>Zn(2+)</name>
        <dbReference type="ChEBI" id="CHEBI:29105"/>
        <label>2</label>
    </ligand>
</feature>
<comment type="cofactor">
    <cofactor evidence="16">
        <name>a divalent metal cation</name>
        <dbReference type="ChEBI" id="CHEBI:60240"/>
    </cofactor>
    <text evidence="16">Binds 2 divalent metal cations per subunit. Site 1 may preferentially bind zinc ions, while site 2 has a preference for magnesium and/or manganese ions.</text>
</comment>
<dbReference type="Gene3D" id="1.10.1300.10">
    <property type="entry name" value="3'5'-cyclic nucleotide phosphodiesterase, catalytic domain"/>
    <property type="match status" value="1"/>
</dbReference>
<protein>
    <recommendedName>
        <fullName evidence="16 17">Multifunctional fusion protein</fullName>
    </recommendedName>
    <domain>
        <recommendedName>
            <fullName evidence="17">Gamma-interferon-inducible lysosomal thiol reductase</fullName>
            <ecNumber evidence="17">1.8.-.-</ecNumber>
        </recommendedName>
        <alternativeName>
            <fullName evidence="17">Gamma-interferon-inducible protein IP-30</fullName>
        </alternativeName>
    </domain>
    <domain>
        <recommendedName>
            <fullName evidence="16">Phosphodiesterase</fullName>
            <ecNumber evidence="16">3.1.4.-</ecNumber>
        </recommendedName>
    </domain>
</protein>
<dbReference type="InterPro" id="IPR003119">
    <property type="entry name" value="SAP_A"/>
</dbReference>
<feature type="region of interest" description="Disordered" evidence="18">
    <location>
        <begin position="443"/>
        <end position="466"/>
    </location>
</feature>
<dbReference type="PROSITE" id="PS00126">
    <property type="entry name" value="PDEASE_I_1"/>
    <property type="match status" value="1"/>
</dbReference>
<feature type="compositionally biased region" description="Polar residues" evidence="18">
    <location>
        <begin position="452"/>
        <end position="465"/>
    </location>
</feature>
<evidence type="ECO:0000256" key="3">
    <source>
        <dbReference type="ARBA" id="ARBA00009517"/>
    </source>
</evidence>
<dbReference type="InterPro" id="IPR002073">
    <property type="entry name" value="PDEase_catalytic_dom"/>
</dbReference>
<dbReference type="Pfam" id="PF03227">
    <property type="entry name" value="GILT"/>
    <property type="match status" value="1"/>
</dbReference>
<comment type="function">
    <text evidence="17">Lysosomal thiol reductase that can reduce protein disulfide bonds. Facilitates the complete unfolding of proteins destined for lysosomal degradation. Plays an important role in antigen processing.</text>
</comment>
<dbReference type="CDD" id="cd00077">
    <property type="entry name" value="HDc"/>
    <property type="match status" value="1"/>
</dbReference>
<dbReference type="AlphaFoldDB" id="A0A2U9BKS3"/>
<dbReference type="PANTHER" id="PTHR11347">
    <property type="entry name" value="CYCLIC NUCLEOTIDE PHOSPHODIESTERASE"/>
    <property type="match status" value="1"/>
</dbReference>
<name>A0A2U9BKS3_SCOMX</name>
<dbReference type="PRINTS" id="PR00387">
    <property type="entry name" value="PDIESTERASE1"/>
</dbReference>
<feature type="binding site" evidence="15">
    <location>
        <position position="820"/>
    </location>
    <ligand>
        <name>Zn(2+)</name>
        <dbReference type="ChEBI" id="CHEBI:29105"/>
        <label>1</label>
    </ligand>
</feature>
<keyword evidence="9" id="KW-0114">cAMP</keyword>
<sequence>MKLPALLLLTVWLNCPAALSSSCSRAPADWCSSLDSAVRCGVLKHCLESNLTRSHQTADPVQVGLYYESLCPGCRLFLTGAVFPTWLLLSDIMSVTLVPYGNAGEKPDGQKYIFECQHGEQECLGNMIETCLINKTNYAFPIIFCMESSSDVIKSAKSCVEIYDPELSWDNVMSCVNGNLGNQLMHLNAMKTKALNPPHKYVPWVTINGEHTEDLQDKAMSSLFELVCNLYKVGPYLTVSSSVHCNERRWDHSEQASFTESVQDPDVRCTMKSLFPGSLQPLRLSCRPEDTPQSSPLARSRKPSRSLGTLHWLHLQSLVLELPDEVRTQKLLMNRSINLQRRRFTLAHTPSFDVENGLSVGRSPLDPQASPGSGLVLQANFPHSQRRESFLYRSDSDFDLSPKGPSRNSSTASDLHTEDMIVTPFAQILASLRTVRSNFAIITDQQDRPASKTRSSGNNPPSMFKTSLAEEPHQQLAIETLDELDWCLEQLETLKTRHSVSEMASNKFKRMLNRELTQLSETSRSGNQVSEFISSTFLEKQHDMDIMSPPTKEKDKKKRPMSQISGVKKATHSPSLAPSTIPRFGVNTNQEGLLTKELDDVNRWGIDIFKVSEYSGNRPLTVTMYTIFQERELLKSFKIPADTFITFMMTLEDHYHADVAYHNNIHAADVVQSTHVLLSTPALEAVFTDLEILAALFASAIHDVDHPGVSNQFLINTNSELALMYNDTSVLENHHLAVGFKLLQEDNCDIFQNLNKKQRQSLRKMVIDMVLATDMSKHMNLLADLKTMVETKKVTSLGVLLLDNYSDRIQVLQNMVHCADLSNPTKPLELYRQWTDRIMVEFFTQGDRERDRGMEVSPMCDKHNASIEKNQVGFIDYIVHPLWETWADLVHPDAQEILDTLEDNREWYQSMIPHSPSPSTEGQEEEALIGEASALSRGCGSTSTDKFQFELTLEEEGESDTESPPEEEGGCNRRAAPELFRTDSGSGFDAVSAKTHRFPKLLTTDSDRTFSLDSDKDMAEERETDQESVSEAPHGDSLGVWSTEVLAGVGGVEKSDLQKQ</sequence>
<dbReference type="InterPro" id="IPR003607">
    <property type="entry name" value="HD/PDEase_dom"/>
</dbReference>
<evidence type="ECO:0000256" key="9">
    <source>
        <dbReference type="ARBA" id="ARBA00023149"/>
    </source>
</evidence>
<evidence type="ECO:0000256" key="11">
    <source>
        <dbReference type="ARBA" id="ARBA00023180"/>
    </source>
</evidence>
<evidence type="ECO:0000313" key="23">
    <source>
        <dbReference type="Proteomes" id="UP000246464"/>
    </source>
</evidence>
<comment type="similarity">
    <text evidence="2 17">Belongs to the GILT family.</text>
</comment>
<comment type="subunit">
    <text evidence="4 17">Dimer; disulfide-linked.</text>
</comment>
<evidence type="ECO:0000256" key="15">
    <source>
        <dbReference type="PIRSR" id="PIRSR623088-3"/>
    </source>
</evidence>